<name>A0A0D7A8F3_9AGAR</name>
<keyword evidence="2" id="KW-0812">Transmembrane</keyword>
<proteinExistence type="predicted"/>
<organism evidence="4 5">
    <name type="scientific">Fistulina hepatica ATCC 64428</name>
    <dbReference type="NCBI Taxonomy" id="1128425"/>
    <lineage>
        <taxon>Eukaryota</taxon>
        <taxon>Fungi</taxon>
        <taxon>Dikarya</taxon>
        <taxon>Basidiomycota</taxon>
        <taxon>Agaricomycotina</taxon>
        <taxon>Agaricomycetes</taxon>
        <taxon>Agaricomycetidae</taxon>
        <taxon>Agaricales</taxon>
        <taxon>Fistulinaceae</taxon>
        <taxon>Fistulina</taxon>
    </lineage>
</organism>
<keyword evidence="2" id="KW-0472">Membrane</keyword>
<protein>
    <recommendedName>
        <fullName evidence="3">DUF7719 domain-containing protein</fullName>
    </recommendedName>
</protein>
<feature type="transmembrane region" description="Helical" evidence="2">
    <location>
        <begin position="169"/>
        <end position="193"/>
    </location>
</feature>
<keyword evidence="5" id="KW-1185">Reference proteome</keyword>
<accession>A0A0D7A8F3</accession>
<feature type="compositionally biased region" description="Polar residues" evidence="1">
    <location>
        <begin position="11"/>
        <end position="20"/>
    </location>
</feature>
<dbReference type="EMBL" id="KN882026">
    <property type="protein sequence ID" value="KIY46659.1"/>
    <property type="molecule type" value="Genomic_DNA"/>
</dbReference>
<keyword evidence="2" id="KW-1133">Transmembrane helix</keyword>
<dbReference type="PANTHER" id="PTHR37846:SF1">
    <property type="entry name" value="DEACETYLASE-LIKE PROTEIN"/>
    <property type="match status" value="1"/>
</dbReference>
<sequence length="200" mass="23131">MSTSRERGTRLSEQSCNTQRKPLIEISDEEKWRLIKESGLLGKVPPPDAPEPPSREPKTEEGIPLAEEIFNTTTLLIPFSFLLAMTDILIHHQYGRHVDSYELMERLATGVPILGLFIFYTIRYKHIRRAQFLMFLLSVFVGSRLLWLLARGRWLVVIRQCPPLATVWIYTIVQLDLGLAVFNLVVCAIYVWYKGLKLFK</sequence>
<feature type="region of interest" description="Disordered" evidence="1">
    <location>
        <begin position="1"/>
        <end position="22"/>
    </location>
</feature>
<evidence type="ECO:0000313" key="4">
    <source>
        <dbReference type="EMBL" id="KIY46659.1"/>
    </source>
</evidence>
<evidence type="ECO:0000259" key="3">
    <source>
        <dbReference type="Pfam" id="PF24841"/>
    </source>
</evidence>
<evidence type="ECO:0000256" key="1">
    <source>
        <dbReference type="SAM" id="MobiDB-lite"/>
    </source>
</evidence>
<dbReference type="OrthoDB" id="5597489at2759"/>
<dbReference type="PANTHER" id="PTHR37846">
    <property type="entry name" value="YALI0B21296P"/>
    <property type="match status" value="1"/>
</dbReference>
<feature type="transmembrane region" description="Helical" evidence="2">
    <location>
        <begin position="69"/>
        <end position="91"/>
    </location>
</feature>
<dbReference type="InterPro" id="IPR056136">
    <property type="entry name" value="DUF7719"/>
</dbReference>
<evidence type="ECO:0000256" key="2">
    <source>
        <dbReference type="SAM" id="Phobius"/>
    </source>
</evidence>
<feature type="region of interest" description="Disordered" evidence="1">
    <location>
        <begin position="38"/>
        <end position="62"/>
    </location>
</feature>
<dbReference type="Pfam" id="PF24841">
    <property type="entry name" value="DUF7719"/>
    <property type="match status" value="1"/>
</dbReference>
<dbReference type="AlphaFoldDB" id="A0A0D7A8F3"/>
<gene>
    <name evidence="4" type="ORF">FISHEDRAFT_46990</name>
</gene>
<dbReference type="Proteomes" id="UP000054144">
    <property type="component" value="Unassembled WGS sequence"/>
</dbReference>
<feature type="transmembrane region" description="Helical" evidence="2">
    <location>
        <begin position="103"/>
        <end position="120"/>
    </location>
</feature>
<feature type="transmembrane region" description="Helical" evidence="2">
    <location>
        <begin position="132"/>
        <end position="149"/>
    </location>
</feature>
<reference evidence="4 5" key="1">
    <citation type="journal article" date="2015" name="Fungal Genet. Biol.">
        <title>Evolution of novel wood decay mechanisms in Agaricales revealed by the genome sequences of Fistulina hepatica and Cylindrobasidium torrendii.</title>
        <authorList>
            <person name="Floudas D."/>
            <person name="Held B.W."/>
            <person name="Riley R."/>
            <person name="Nagy L.G."/>
            <person name="Koehler G."/>
            <person name="Ransdell A.S."/>
            <person name="Younus H."/>
            <person name="Chow J."/>
            <person name="Chiniquy J."/>
            <person name="Lipzen A."/>
            <person name="Tritt A."/>
            <person name="Sun H."/>
            <person name="Haridas S."/>
            <person name="LaButti K."/>
            <person name="Ohm R.A."/>
            <person name="Kues U."/>
            <person name="Blanchette R.A."/>
            <person name="Grigoriev I.V."/>
            <person name="Minto R.E."/>
            <person name="Hibbett D.S."/>
        </authorList>
    </citation>
    <scope>NUCLEOTIDE SEQUENCE [LARGE SCALE GENOMIC DNA]</scope>
    <source>
        <strain evidence="4 5">ATCC 64428</strain>
    </source>
</reference>
<feature type="compositionally biased region" description="Basic and acidic residues" evidence="1">
    <location>
        <begin position="1"/>
        <end position="10"/>
    </location>
</feature>
<evidence type="ECO:0000313" key="5">
    <source>
        <dbReference type="Proteomes" id="UP000054144"/>
    </source>
</evidence>
<feature type="domain" description="DUF7719" evidence="3">
    <location>
        <begin position="131"/>
        <end position="197"/>
    </location>
</feature>